<keyword evidence="3" id="KW-0862">Zinc</keyword>
<accession>A0A8J2S0I8</accession>
<evidence type="ECO:0000313" key="5">
    <source>
        <dbReference type="EMBL" id="CAH0110403.1"/>
    </source>
</evidence>
<evidence type="ECO:0000259" key="4">
    <source>
        <dbReference type="PROSITE" id="PS51800"/>
    </source>
</evidence>
<keyword evidence="2" id="KW-0863">Zinc-finger</keyword>
<dbReference type="AlphaFoldDB" id="A0A8J2S0I8"/>
<keyword evidence="6" id="KW-1185">Reference proteome</keyword>
<keyword evidence="1" id="KW-0479">Metal-binding</keyword>
<evidence type="ECO:0000313" key="6">
    <source>
        <dbReference type="Proteomes" id="UP000789390"/>
    </source>
</evidence>
<feature type="domain" description="CHHC U11-48K-type" evidence="4">
    <location>
        <begin position="5"/>
        <end position="32"/>
    </location>
</feature>
<dbReference type="EMBL" id="CAKKLH010000303">
    <property type="protein sequence ID" value="CAH0110403.1"/>
    <property type="molecule type" value="Genomic_DNA"/>
</dbReference>
<organism evidence="5 6">
    <name type="scientific">Daphnia galeata</name>
    <dbReference type="NCBI Taxonomy" id="27404"/>
    <lineage>
        <taxon>Eukaryota</taxon>
        <taxon>Metazoa</taxon>
        <taxon>Ecdysozoa</taxon>
        <taxon>Arthropoda</taxon>
        <taxon>Crustacea</taxon>
        <taxon>Branchiopoda</taxon>
        <taxon>Diplostraca</taxon>
        <taxon>Cladocera</taxon>
        <taxon>Anomopoda</taxon>
        <taxon>Daphniidae</taxon>
        <taxon>Daphnia</taxon>
    </lineage>
</organism>
<evidence type="ECO:0000256" key="2">
    <source>
        <dbReference type="ARBA" id="ARBA00022771"/>
    </source>
</evidence>
<comment type="caution">
    <text evidence="5">The sequence shown here is derived from an EMBL/GenBank/DDBJ whole genome shotgun (WGS) entry which is preliminary data.</text>
</comment>
<dbReference type="OrthoDB" id="5839404at2759"/>
<proteinExistence type="predicted"/>
<evidence type="ECO:0000256" key="1">
    <source>
        <dbReference type="ARBA" id="ARBA00022723"/>
    </source>
</evidence>
<dbReference type="InterPro" id="IPR022776">
    <property type="entry name" value="TRM13/UPF0224_CHHC_Znf_dom"/>
</dbReference>
<gene>
    <name evidence="5" type="ORF">DGAL_LOCUS13970</name>
</gene>
<dbReference type="Proteomes" id="UP000789390">
    <property type="component" value="Unassembled WGS sequence"/>
</dbReference>
<sequence>MSSKLFICPYNAAHVMKITKAHHHVVNCRKANAHKNFVICSYNALHHYAPEDEAKHLETCSERIALIAATHVAYGMKSVVSGNLTMPPAAQLQFDDEDNWDSD</sequence>
<dbReference type="GO" id="GO:0008270">
    <property type="term" value="F:zinc ion binding"/>
    <property type="evidence" value="ECO:0007669"/>
    <property type="project" value="UniProtKB-KW"/>
</dbReference>
<protein>
    <recommendedName>
        <fullName evidence="4">CHHC U11-48K-type domain-containing protein</fullName>
    </recommendedName>
</protein>
<dbReference type="PROSITE" id="PS51800">
    <property type="entry name" value="ZF_CHHC_U11_48K"/>
    <property type="match status" value="1"/>
</dbReference>
<name>A0A8J2S0I8_9CRUS</name>
<reference evidence="5" key="1">
    <citation type="submission" date="2021-11" db="EMBL/GenBank/DDBJ databases">
        <authorList>
            <person name="Schell T."/>
        </authorList>
    </citation>
    <scope>NUCLEOTIDE SEQUENCE</scope>
    <source>
        <strain evidence="5">M5</strain>
    </source>
</reference>
<evidence type="ECO:0000256" key="3">
    <source>
        <dbReference type="ARBA" id="ARBA00022833"/>
    </source>
</evidence>